<dbReference type="SMART" id="SM00448">
    <property type="entry name" value="REC"/>
    <property type="match status" value="1"/>
</dbReference>
<sequence>MSTPMQELLEYTKSTRLLYVEDNEEARRFTLELLSRFFDDIIIAQNGQEGLDLFKNEKFNLVITDINMPIVDGLTMSAIIKEIDNQMPIIALSAHNEKNFIASADEIDIDEYLTKPLELSKLITTLTLVSKKHKDKTQ</sequence>
<dbReference type="PANTHER" id="PTHR43228:SF1">
    <property type="entry name" value="TWO-COMPONENT RESPONSE REGULATOR ARR22"/>
    <property type="match status" value="1"/>
</dbReference>
<dbReference type="PROSITE" id="PS50110">
    <property type="entry name" value="RESPONSE_REGULATORY"/>
    <property type="match status" value="1"/>
</dbReference>
<dbReference type="Proteomes" id="UP000671852">
    <property type="component" value="Chromosome"/>
</dbReference>
<evidence type="ECO:0000313" key="3">
    <source>
        <dbReference type="EMBL" id="QSZ42030.1"/>
    </source>
</evidence>
<dbReference type="InterPro" id="IPR001789">
    <property type="entry name" value="Sig_transdc_resp-reg_receiver"/>
</dbReference>
<name>A0A975B0S9_9BACT</name>
<reference evidence="3" key="2">
    <citation type="submission" date="2021-04" db="EMBL/GenBank/DDBJ databases">
        <title>Isolation and characterization of a novel species of the genus Sulfurimonas.</title>
        <authorList>
            <person name="Fukui M."/>
        </authorList>
    </citation>
    <scope>NUCLEOTIDE SEQUENCE</scope>
    <source>
        <strain evidence="3">H1576</strain>
    </source>
</reference>
<reference evidence="3" key="1">
    <citation type="submission" date="2019-11" db="EMBL/GenBank/DDBJ databases">
        <authorList>
            <person name="Kojima H."/>
        </authorList>
    </citation>
    <scope>NUCLEOTIDE SEQUENCE</scope>
    <source>
        <strain evidence="3">H1576</strain>
    </source>
</reference>
<dbReference type="PANTHER" id="PTHR43228">
    <property type="entry name" value="TWO-COMPONENT RESPONSE REGULATOR"/>
    <property type="match status" value="1"/>
</dbReference>
<feature type="modified residue" description="4-aspartylphosphate" evidence="1">
    <location>
        <position position="65"/>
    </location>
</feature>
<dbReference type="KEGG" id="saqt:GJV85_07875"/>
<dbReference type="GO" id="GO:0000160">
    <property type="term" value="P:phosphorelay signal transduction system"/>
    <property type="evidence" value="ECO:0007669"/>
    <property type="project" value="InterPro"/>
</dbReference>
<evidence type="ECO:0000313" key="4">
    <source>
        <dbReference type="Proteomes" id="UP000671852"/>
    </source>
</evidence>
<dbReference type="InterPro" id="IPR052048">
    <property type="entry name" value="ST_Response_Regulator"/>
</dbReference>
<feature type="domain" description="Response regulatory" evidence="2">
    <location>
        <begin position="16"/>
        <end position="130"/>
    </location>
</feature>
<dbReference type="RefSeq" id="WP_207560847.1">
    <property type="nucleotide sequence ID" value="NZ_CP046072.1"/>
</dbReference>
<dbReference type="Pfam" id="PF00072">
    <property type="entry name" value="Response_reg"/>
    <property type="match status" value="1"/>
</dbReference>
<dbReference type="AlphaFoldDB" id="A0A975B0S9"/>
<keyword evidence="4" id="KW-1185">Reference proteome</keyword>
<gene>
    <name evidence="3" type="ORF">GJV85_07875</name>
</gene>
<evidence type="ECO:0000259" key="2">
    <source>
        <dbReference type="PROSITE" id="PS50110"/>
    </source>
</evidence>
<dbReference type="Gene3D" id="3.40.50.2300">
    <property type="match status" value="1"/>
</dbReference>
<organism evidence="3 4">
    <name type="scientific">Sulfurimonas aquatica</name>
    <dbReference type="NCBI Taxonomy" id="2672570"/>
    <lineage>
        <taxon>Bacteria</taxon>
        <taxon>Pseudomonadati</taxon>
        <taxon>Campylobacterota</taxon>
        <taxon>Epsilonproteobacteria</taxon>
        <taxon>Campylobacterales</taxon>
        <taxon>Sulfurimonadaceae</taxon>
        <taxon>Sulfurimonas</taxon>
    </lineage>
</organism>
<dbReference type="InterPro" id="IPR011006">
    <property type="entry name" value="CheY-like_superfamily"/>
</dbReference>
<proteinExistence type="predicted"/>
<dbReference type="CDD" id="cd17546">
    <property type="entry name" value="REC_hyHK_CKI1_RcsC-like"/>
    <property type="match status" value="1"/>
</dbReference>
<dbReference type="SUPFAM" id="SSF52172">
    <property type="entry name" value="CheY-like"/>
    <property type="match status" value="1"/>
</dbReference>
<dbReference type="EMBL" id="CP046072">
    <property type="protein sequence ID" value="QSZ42030.1"/>
    <property type="molecule type" value="Genomic_DNA"/>
</dbReference>
<evidence type="ECO:0000256" key="1">
    <source>
        <dbReference type="PROSITE-ProRule" id="PRU00169"/>
    </source>
</evidence>
<keyword evidence="1" id="KW-0597">Phosphoprotein</keyword>
<accession>A0A975B0S9</accession>
<protein>
    <submittedName>
        <fullName evidence="3">Response regulator</fullName>
    </submittedName>
</protein>